<accession>A0A9X0CE78</accession>
<keyword evidence="2" id="KW-1185">Reference proteome</keyword>
<reference evidence="1" key="1">
    <citation type="submission" date="2023-01" db="EMBL/GenBank/DDBJ databases">
        <title>Genome assembly of the deep-sea coral Lophelia pertusa.</title>
        <authorList>
            <person name="Herrera S."/>
            <person name="Cordes E."/>
        </authorList>
    </citation>
    <scope>NUCLEOTIDE SEQUENCE</scope>
    <source>
        <strain evidence="1">USNM1676648</strain>
        <tissue evidence="1">Polyp</tissue>
    </source>
</reference>
<evidence type="ECO:0000313" key="1">
    <source>
        <dbReference type="EMBL" id="KAJ7319527.1"/>
    </source>
</evidence>
<dbReference type="AlphaFoldDB" id="A0A9X0CE78"/>
<organism evidence="1 2">
    <name type="scientific">Desmophyllum pertusum</name>
    <dbReference type="NCBI Taxonomy" id="174260"/>
    <lineage>
        <taxon>Eukaryota</taxon>
        <taxon>Metazoa</taxon>
        <taxon>Cnidaria</taxon>
        <taxon>Anthozoa</taxon>
        <taxon>Hexacorallia</taxon>
        <taxon>Scleractinia</taxon>
        <taxon>Caryophylliina</taxon>
        <taxon>Caryophylliidae</taxon>
        <taxon>Desmophyllum</taxon>
    </lineage>
</organism>
<dbReference type="EMBL" id="MU827833">
    <property type="protein sequence ID" value="KAJ7319527.1"/>
    <property type="molecule type" value="Genomic_DNA"/>
</dbReference>
<sequence>MFSKLVTLHERSDVTSRLRDLGAAYNNTGCLSLMMGDLHQAKCDFEKSLKYLNSAEKRQQLHSSLLEAKLISVKCNIARLHLVSRNFSEAVEMQGQLVKICKDKKIQELPLQVVGTVLNNQAVLHTTLRNFSIAEQELKWLISYCVNMKREDCDFLYNFVALHLSEVLLLHGKSKEAEKAFHFEALTSGRGIDLVGMFGGLHINVRIEAFEKLVDVIVLKGKIKFACELLETGVNILKKSFGPDHFNVASLLYKQGTISKSHW</sequence>
<gene>
    <name evidence="1" type="ORF">OS493_035838</name>
</gene>
<comment type="caution">
    <text evidence="1">The sequence shown here is derived from an EMBL/GenBank/DDBJ whole genome shotgun (WGS) entry which is preliminary data.</text>
</comment>
<proteinExistence type="predicted"/>
<evidence type="ECO:0000313" key="2">
    <source>
        <dbReference type="Proteomes" id="UP001163046"/>
    </source>
</evidence>
<dbReference type="InterPro" id="IPR011990">
    <property type="entry name" value="TPR-like_helical_dom_sf"/>
</dbReference>
<dbReference type="SUPFAM" id="SSF48452">
    <property type="entry name" value="TPR-like"/>
    <property type="match status" value="1"/>
</dbReference>
<dbReference type="Proteomes" id="UP001163046">
    <property type="component" value="Unassembled WGS sequence"/>
</dbReference>
<dbReference type="Gene3D" id="1.25.40.10">
    <property type="entry name" value="Tetratricopeptide repeat domain"/>
    <property type="match status" value="1"/>
</dbReference>
<protein>
    <submittedName>
        <fullName evidence="1">Uncharacterized protein</fullName>
    </submittedName>
</protein>
<name>A0A9X0CE78_9CNID</name>